<sequence>MTYDITTVENAKKTLKNIRKRWPNTKLEEIDYSDFDFVLEHITSNMDECKDIKLYGLKTLKELIEENNSIIDFGIKGSTKSQEEIKKCIEHCKKYDNKISTFFSYEDGKYQYKDNLTKGPEIFNQSKLPLSCAARQEWEKRSKAFKITIIAKYNEINFLTGGEKTVSEKLAENLINKTRNEKIKYCIAELKNKIEPNRLIIEEIKK</sequence>
<protein>
    <submittedName>
        <fullName evidence="1">Uncharacterized protein</fullName>
    </submittedName>
</protein>
<proteinExistence type="predicted"/>
<dbReference type="EMBL" id="BK032816">
    <property type="protein sequence ID" value="DAF61746.1"/>
    <property type="molecule type" value="Genomic_DNA"/>
</dbReference>
<organism evidence="1">
    <name type="scientific">Siphoviridae sp. ct1yA16</name>
    <dbReference type="NCBI Taxonomy" id="2827767"/>
    <lineage>
        <taxon>Viruses</taxon>
        <taxon>Duplodnaviria</taxon>
        <taxon>Heunggongvirae</taxon>
        <taxon>Uroviricota</taxon>
        <taxon>Caudoviricetes</taxon>
    </lineage>
</organism>
<name>A0A8S5TG53_9CAUD</name>
<evidence type="ECO:0000313" key="1">
    <source>
        <dbReference type="EMBL" id="DAF61746.1"/>
    </source>
</evidence>
<accession>A0A8S5TG53</accession>
<reference evidence="1" key="1">
    <citation type="journal article" date="2021" name="Proc. Natl. Acad. Sci. U.S.A.">
        <title>A Catalog of Tens of Thousands of Viruses from Human Metagenomes Reveals Hidden Associations with Chronic Diseases.</title>
        <authorList>
            <person name="Tisza M.J."/>
            <person name="Buck C.B."/>
        </authorList>
    </citation>
    <scope>NUCLEOTIDE SEQUENCE</scope>
    <source>
        <strain evidence="1">Ct1yA16</strain>
    </source>
</reference>